<dbReference type="GO" id="GO:0030497">
    <property type="term" value="P:fatty acid elongation"/>
    <property type="evidence" value="ECO:0007669"/>
    <property type="project" value="UniProtKB-ARBA"/>
</dbReference>
<dbReference type="NCBIfam" id="NF005589">
    <property type="entry name" value="PRK07314.1"/>
    <property type="match status" value="1"/>
</dbReference>
<dbReference type="FunFam" id="3.40.47.10:FF:000029">
    <property type="entry name" value="3-oxoacyl-[acyl-carrier-protein] synthase 1"/>
    <property type="match status" value="1"/>
</dbReference>
<keyword evidence="10 14" id="KW-0012">Acyltransferase</keyword>
<proteinExistence type="inferred from homology"/>
<evidence type="ECO:0000256" key="11">
    <source>
        <dbReference type="ARBA" id="ARBA00024006"/>
    </source>
</evidence>
<evidence type="ECO:0000256" key="14">
    <source>
        <dbReference type="PIRNR" id="PIRNR000447"/>
    </source>
</evidence>
<keyword evidence="7" id="KW-0276">Fatty acid metabolism</keyword>
<keyword evidence="8" id="KW-0443">Lipid metabolism</keyword>
<dbReference type="PANTHER" id="PTHR11712:SF336">
    <property type="entry name" value="3-OXOACYL-[ACYL-CARRIER-PROTEIN] SYNTHASE, MITOCHONDRIAL"/>
    <property type="match status" value="1"/>
</dbReference>
<dbReference type="GO" id="GO:0005829">
    <property type="term" value="C:cytosol"/>
    <property type="evidence" value="ECO:0007669"/>
    <property type="project" value="TreeGrafter"/>
</dbReference>
<feature type="domain" description="Ketosynthase family 3 (KS3)" evidence="17">
    <location>
        <begin position="11"/>
        <end position="419"/>
    </location>
</feature>
<dbReference type="GO" id="GO:0004315">
    <property type="term" value="F:3-oxoacyl-[acyl-carrier-protein] synthase activity"/>
    <property type="evidence" value="ECO:0007669"/>
    <property type="project" value="UniProtKB-UniRule"/>
</dbReference>
<dbReference type="PIRSF" id="PIRSF000447">
    <property type="entry name" value="KAS_II"/>
    <property type="match status" value="1"/>
</dbReference>
<name>A0AAU8G8T4_9CHLR</name>
<organism evidence="18">
    <name type="scientific">Dehalogenimonas sp. 4OHTPN</name>
    <dbReference type="NCBI Taxonomy" id="3166643"/>
    <lineage>
        <taxon>Bacteria</taxon>
        <taxon>Bacillati</taxon>
        <taxon>Chloroflexota</taxon>
        <taxon>Dehalococcoidia</taxon>
        <taxon>Dehalococcoidales</taxon>
        <taxon>Dehalococcoidaceae</taxon>
        <taxon>Dehalogenimonas</taxon>
    </lineage>
</organism>
<evidence type="ECO:0000256" key="12">
    <source>
        <dbReference type="ARBA" id="ARBA00047318"/>
    </source>
</evidence>
<evidence type="ECO:0000313" key="18">
    <source>
        <dbReference type="EMBL" id="XCH32514.1"/>
    </source>
</evidence>
<keyword evidence="9 14" id="KW-0275">Fatty acid biosynthesis</keyword>
<comment type="catalytic activity">
    <reaction evidence="12 14">
        <text>(9Z)-hexadecenoyl-[ACP] + malonyl-[ACP] + H(+) = 3-oxo-(11Z)-octadecenoyl-[ACP] + holo-[ACP] + CO2</text>
        <dbReference type="Rhea" id="RHEA:55040"/>
        <dbReference type="Rhea" id="RHEA-COMP:9623"/>
        <dbReference type="Rhea" id="RHEA-COMP:9685"/>
        <dbReference type="Rhea" id="RHEA-COMP:10800"/>
        <dbReference type="Rhea" id="RHEA-COMP:14074"/>
        <dbReference type="ChEBI" id="CHEBI:15378"/>
        <dbReference type="ChEBI" id="CHEBI:16526"/>
        <dbReference type="ChEBI" id="CHEBI:64479"/>
        <dbReference type="ChEBI" id="CHEBI:78449"/>
        <dbReference type="ChEBI" id="CHEBI:83989"/>
        <dbReference type="ChEBI" id="CHEBI:138538"/>
        <dbReference type="EC" id="2.3.1.179"/>
    </reaction>
</comment>
<dbReference type="PROSITE" id="PS00606">
    <property type="entry name" value="KS3_1"/>
    <property type="match status" value="1"/>
</dbReference>
<dbReference type="AlphaFoldDB" id="A0AAU8G8T4"/>
<evidence type="ECO:0000256" key="3">
    <source>
        <dbReference type="ARBA" id="ARBA00012356"/>
    </source>
</evidence>
<dbReference type="SMART" id="SM00825">
    <property type="entry name" value="PKS_KS"/>
    <property type="match status" value="1"/>
</dbReference>
<evidence type="ECO:0000256" key="15">
    <source>
        <dbReference type="PIRSR" id="PIRSR000447-1"/>
    </source>
</evidence>
<evidence type="ECO:0000256" key="7">
    <source>
        <dbReference type="ARBA" id="ARBA00022832"/>
    </source>
</evidence>
<sequence length="421" mass="44622">MMDTRFKPDYSRRVVITGIGMVSPLGLDTLTTWDGLINGRNGIEMLTLFDASSLETRFGGECKGFEPANYINKKDIRRMDRFAQLAVAAARMAVEESKLDIADGKGDDIGVIVGSGIGGLTTLFDQARVCIEKGPSKVTPFLIPMMISDIAAAQIAIAMGLKGPNFCTTSACSSGSDAIGTAYEAIREGRADTMLAGGTESGMNVLAFAAFNALNALSTNNDDPHHASRPFDAGRSGFVMSEGACVVVLEELTAALKRGAHIYAEVLGYGNSCDAFHIVQPIETGEGAARAMKMAVKRAGIEPGEIDYINAHGTSTQLNDKMETSAIKQVLGDHAYKVSISSTKSMLGHLIGGAGAIECAICALVIKNGIIPPTINYTTPDPDCDLDYTPNTARIKKVDTTLSNSFGFGGHNSVIILRQYE</sequence>
<evidence type="ECO:0000256" key="6">
    <source>
        <dbReference type="ARBA" id="ARBA00022679"/>
    </source>
</evidence>
<evidence type="ECO:0000256" key="5">
    <source>
        <dbReference type="ARBA" id="ARBA00022516"/>
    </source>
</evidence>
<evidence type="ECO:0000256" key="9">
    <source>
        <dbReference type="ARBA" id="ARBA00023160"/>
    </source>
</evidence>
<dbReference type="Gene3D" id="3.40.47.10">
    <property type="match status" value="1"/>
</dbReference>
<dbReference type="InterPro" id="IPR016039">
    <property type="entry name" value="Thiolase-like"/>
</dbReference>
<gene>
    <name evidence="18" type="primary">fabF</name>
    <name evidence="18" type="ORF">ABV300_04880</name>
</gene>
<evidence type="ECO:0000256" key="16">
    <source>
        <dbReference type="RuleBase" id="RU003694"/>
    </source>
</evidence>
<comment type="similarity">
    <text evidence="2 14 16">Belongs to the thiolase-like superfamily. Beta-ketoacyl-ACP synthases family.</text>
</comment>
<accession>A0AAU8G8T4</accession>
<dbReference type="EMBL" id="CP159307">
    <property type="protein sequence ID" value="XCH32514.1"/>
    <property type="molecule type" value="Genomic_DNA"/>
</dbReference>
<evidence type="ECO:0000256" key="1">
    <source>
        <dbReference type="ARBA" id="ARBA00005194"/>
    </source>
</evidence>
<evidence type="ECO:0000256" key="4">
    <source>
        <dbReference type="ARBA" id="ARBA00014657"/>
    </source>
</evidence>
<dbReference type="InterPro" id="IPR014031">
    <property type="entry name" value="Ketoacyl_synth_C"/>
</dbReference>
<dbReference type="CDD" id="cd00834">
    <property type="entry name" value="KAS_I_II"/>
    <property type="match status" value="1"/>
</dbReference>
<evidence type="ECO:0000256" key="8">
    <source>
        <dbReference type="ARBA" id="ARBA00023098"/>
    </source>
</evidence>
<protein>
    <recommendedName>
        <fullName evidence="4 14">3-oxoacyl-[acyl-carrier-protein] synthase 2</fullName>
        <ecNumber evidence="3 14">2.3.1.179</ecNumber>
    </recommendedName>
</protein>
<dbReference type="InterPro" id="IPR020841">
    <property type="entry name" value="PKS_Beta-ketoAc_synthase_dom"/>
</dbReference>
<dbReference type="FunFam" id="3.40.47.10:FF:000018">
    <property type="entry name" value="3-oxoacyl-[acyl-carrier-protein] synthase 2"/>
    <property type="match status" value="1"/>
</dbReference>
<comment type="function">
    <text evidence="11 14">Involved in the type II fatty acid elongation cycle. Catalyzes the elongation of a wide range of acyl-ACP by the addition of two carbons from malonyl-ACP to an acyl acceptor. Can efficiently catalyze the conversion of palmitoleoyl-ACP (cis-hexadec-9-enoyl-ACP) to cis-vaccenoyl-ACP (cis-octadec-11-enoyl-ACP), an essential step in the thermal regulation of fatty acid composition.</text>
</comment>
<evidence type="ECO:0000256" key="10">
    <source>
        <dbReference type="ARBA" id="ARBA00023315"/>
    </source>
</evidence>
<dbReference type="Pfam" id="PF02801">
    <property type="entry name" value="Ketoacyl-synt_C"/>
    <property type="match status" value="1"/>
</dbReference>
<dbReference type="InterPro" id="IPR017568">
    <property type="entry name" value="3-oxoacyl-ACP_synth-2"/>
</dbReference>
<dbReference type="NCBIfam" id="TIGR03150">
    <property type="entry name" value="fabF"/>
    <property type="match status" value="1"/>
</dbReference>
<dbReference type="SUPFAM" id="SSF53901">
    <property type="entry name" value="Thiolase-like"/>
    <property type="match status" value="2"/>
</dbReference>
<evidence type="ECO:0000256" key="13">
    <source>
        <dbReference type="ARBA" id="ARBA00047659"/>
    </source>
</evidence>
<dbReference type="InterPro" id="IPR000794">
    <property type="entry name" value="Beta-ketoacyl_synthase"/>
</dbReference>
<dbReference type="PROSITE" id="PS52004">
    <property type="entry name" value="KS3_2"/>
    <property type="match status" value="1"/>
</dbReference>
<feature type="active site" description="For beta-ketoacyl synthase activity" evidence="15">
    <location>
        <position position="172"/>
    </location>
</feature>
<dbReference type="Pfam" id="PF00109">
    <property type="entry name" value="ketoacyl-synt"/>
    <property type="match status" value="1"/>
</dbReference>
<dbReference type="EC" id="2.3.1.179" evidence="3 14"/>
<dbReference type="InterPro" id="IPR018201">
    <property type="entry name" value="Ketoacyl_synth_AS"/>
</dbReference>
<keyword evidence="6 14" id="KW-0808">Transferase</keyword>
<dbReference type="InterPro" id="IPR014030">
    <property type="entry name" value="Ketoacyl_synth_N"/>
</dbReference>
<keyword evidence="5 14" id="KW-0444">Lipid biosynthesis</keyword>
<comment type="catalytic activity">
    <reaction evidence="13 14">
        <text>a fatty acyl-[ACP] + malonyl-[ACP] + H(+) = a 3-oxoacyl-[ACP] + holo-[ACP] + CO2</text>
        <dbReference type="Rhea" id="RHEA:22836"/>
        <dbReference type="Rhea" id="RHEA-COMP:9623"/>
        <dbReference type="Rhea" id="RHEA-COMP:9685"/>
        <dbReference type="Rhea" id="RHEA-COMP:9916"/>
        <dbReference type="Rhea" id="RHEA-COMP:14125"/>
        <dbReference type="ChEBI" id="CHEBI:15378"/>
        <dbReference type="ChEBI" id="CHEBI:16526"/>
        <dbReference type="ChEBI" id="CHEBI:64479"/>
        <dbReference type="ChEBI" id="CHEBI:78449"/>
        <dbReference type="ChEBI" id="CHEBI:78776"/>
        <dbReference type="ChEBI" id="CHEBI:138651"/>
    </reaction>
</comment>
<dbReference type="RefSeq" id="WP_353713788.1">
    <property type="nucleotide sequence ID" value="NZ_CP159307.1"/>
</dbReference>
<evidence type="ECO:0000256" key="2">
    <source>
        <dbReference type="ARBA" id="ARBA00008467"/>
    </source>
</evidence>
<evidence type="ECO:0000259" key="17">
    <source>
        <dbReference type="PROSITE" id="PS52004"/>
    </source>
</evidence>
<reference evidence="18" key="1">
    <citation type="submission" date="2024-06" db="EMBL/GenBank/DDBJ databases">
        <title>A Novel Isolate, Dehalogenimonas sp. Strain 4OHTPN, Dechlorinates Aromatic 4 Hydroxy chlorothalonil by a Novel Reductive Dehalogenase.</title>
        <authorList>
            <person name="Liu G."/>
        </authorList>
    </citation>
    <scope>NUCLEOTIDE SEQUENCE</scope>
    <source>
        <strain evidence="18">4OHTPN</strain>
    </source>
</reference>
<comment type="pathway">
    <text evidence="1 14">Lipid metabolism; fatty acid biosynthesis.</text>
</comment>
<dbReference type="PANTHER" id="PTHR11712">
    <property type="entry name" value="POLYKETIDE SYNTHASE-RELATED"/>
    <property type="match status" value="1"/>
</dbReference>